<gene>
    <name evidence="8" type="ORF">SAMN05421856_102234</name>
</gene>
<accession>A0A1H7X6C7</accession>
<evidence type="ECO:0000259" key="7">
    <source>
        <dbReference type="Pfam" id="PF12698"/>
    </source>
</evidence>
<sequence>MKEIFYILKREVRNISKDSSLFLILLIAPVLYAFMYGSIYLNKGEEKVKLALIDADGTAVSRLLTDQLNSTPMIEIVPSSDIAEAQEKMYKGEVEGYLYIQKDLEKYILSQKQANVNLVLNASRFLPSSDLLSTVTKVFLTVGAGVRKTYFNKQGMNEDESMKMTNPINMDYRPLYNSGMTYGSFLLPGLLAIILQQTLLIGVAAAFTSEREERKLHNLYEISGFSISKIILGKGMLYFCIFMIFGLFFAVVNFSIFGVAVRGSFPDLAFITAAFIASVIILGMLIGSFFKSKLFAFQVLVFSSYPIFLVTGYSMPYQSLPKGIQFFSDLLPTSPFLKVYISIVQAGGSITDNLDSVVHLLLLLVVLVVLLMVRMKYLLSKAK</sequence>
<feature type="transmembrane region" description="Helical" evidence="6">
    <location>
        <begin position="236"/>
        <end position="256"/>
    </location>
</feature>
<organism evidence="8 9">
    <name type="scientific">Chryseobacterium taichungense</name>
    <dbReference type="NCBI Taxonomy" id="295069"/>
    <lineage>
        <taxon>Bacteria</taxon>
        <taxon>Pseudomonadati</taxon>
        <taxon>Bacteroidota</taxon>
        <taxon>Flavobacteriia</taxon>
        <taxon>Flavobacteriales</taxon>
        <taxon>Weeksellaceae</taxon>
        <taxon>Chryseobacterium group</taxon>
        <taxon>Chryseobacterium</taxon>
    </lineage>
</organism>
<evidence type="ECO:0000256" key="1">
    <source>
        <dbReference type="ARBA" id="ARBA00004651"/>
    </source>
</evidence>
<dbReference type="Pfam" id="PF12698">
    <property type="entry name" value="ABC2_membrane_3"/>
    <property type="match status" value="1"/>
</dbReference>
<dbReference type="STRING" id="295069.SAMN05421856_102234"/>
<dbReference type="PANTHER" id="PTHR30294:SF46">
    <property type="entry name" value="ABC TRANSPORTER PERMEASE"/>
    <property type="match status" value="1"/>
</dbReference>
<evidence type="ECO:0000256" key="6">
    <source>
        <dbReference type="SAM" id="Phobius"/>
    </source>
</evidence>
<feature type="transmembrane region" description="Helical" evidence="6">
    <location>
        <begin position="21"/>
        <end position="41"/>
    </location>
</feature>
<keyword evidence="5 6" id="KW-0472">Membrane</keyword>
<evidence type="ECO:0000256" key="3">
    <source>
        <dbReference type="ARBA" id="ARBA00022692"/>
    </source>
</evidence>
<dbReference type="AlphaFoldDB" id="A0A1H7X6C7"/>
<evidence type="ECO:0000313" key="9">
    <source>
        <dbReference type="Proteomes" id="UP000199450"/>
    </source>
</evidence>
<evidence type="ECO:0000256" key="4">
    <source>
        <dbReference type="ARBA" id="ARBA00022989"/>
    </source>
</evidence>
<feature type="domain" description="ABC-2 type transporter transmembrane" evidence="7">
    <location>
        <begin position="22"/>
        <end position="371"/>
    </location>
</feature>
<name>A0A1H7X6C7_9FLAO</name>
<feature type="transmembrane region" description="Helical" evidence="6">
    <location>
        <begin position="268"/>
        <end position="287"/>
    </location>
</feature>
<dbReference type="InterPro" id="IPR013525">
    <property type="entry name" value="ABC2_TM"/>
</dbReference>
<dbReference type="GO" id="GO:0005886">
    <property type="term" value="C:plasma membrane"/>
    <property type="evidence" value="ECO:0007669"/>
    <property type="project" value="UniProtKB-SubCell"/>
</dbReference>
<feature type="transmembrane region" description="Helical" evidence="6">
    <location>
        <begin position="185"/>
        <end position="207"/>
    </location>
</feature>
<dbReference type="RefSeq" id="WP_228400839.1">
    <property type="nucleotide sequence ID" value="NZ_FOBV01000002.1"/>
</dbReference>
<evidence type="ECO:0000256" key="2">
    <source>
        <dbReference type="ARBA" id="ARBA00022475"/>
    </source>
</evidence>
<dbReference type="GO" id="GO:0140359">
    <property type="term" value="F:ABC-type transporter activity"/>
    <property type="evidence" value="ECO:0007669"/>
    <property type="project" value="InterPro"/>
</dbReference>
<dbReference type="PANTHER" id="PTHR30294">
    <property type="entry name" value="MEMBRANE COMPONENT OF ABC TRANSPORTER YHHJ-RELATED"/>
    <property type="match status" value="1"/>
</dbReference>
<dbReference type="EMBL" id="FOBV01000002">
    <property type="protein sequence ID" value="SEM29231.1"/>
    <property type="molecule type" value="Genomic_DNA"/>
</dbReference>
<reference evidence="9" key="1">
    <citation type="submission" date="2016-10" db="EMBL/GenBank/DDBJ databases">
        <authorList>
            <person name="Varghese N."/>
            <person name="Submissions S."/>
        </authorList>
    </citation>
    <scope>NUCLEOTIDE SEQUENCE [LARGE SCALE GENOMIC DNA]</scope>
    <source>
        <strain evidence="9">DSM 17453</strain>
    </source>
</reference>
<keyword evidence="9" id="KW-1185">Reference proteome</keyword>
<dbReference type="InterPro" id="IPR051449">
    <property type="entry name" value="ABC-2_transporter_component"/>
</dbReference>
<feature type="transmembrane region" description="Helical" evidence="6">
    <location>
        <begin position="356"/>
        <end position="373"/>
    </location>
</feature>
<dbReference type="Gene3D" id="3.40.1710.10">
    <property type="entry name" value="abc type-2 transporter like domain"/>
    <property type="match status" value="1"/>
</dbReference>
<feature type="transmembrane region" description="Helical" evidence="6">
    <location>
        <begin position="294"/>
        <end position="313"/>
    </location>
</feature>
<protein>
    <submittedName>
        <fullName evidence="8">ABC-2 type transport system permease protein</fullName>
    </submittedName>
</protein>
<keyword evidence="3 6" id="KW-0812">Transmembrane</keyword>
<dbReference type="Proteomes" id="UP000199450">
    <property type="component" value="Unassembled WGS sequence"/>
</dbReference>
<evidence type="ECO:0000313" key="8">
    <source>
        <dbReference type="EMBL" id="SEM29231.1"/>
    </source>
</evidence>
<evidence type="ECO:0000256" key="5">
    <source>
        <dbReference type="ARBA" id="ARBA00023136"/>
    </source>
</evidence>
<keyword evidence="4 6" id="KW-1133">Transmembrane helix</keyword>
<proteinExistence type="predicted"/>
<keyword evidence="2" id="KW-1003">Cell membrane</keyword>
<comment type="subcellular location">
    <subcellularLocation>
        <location evidence="1">Cell membrane</location>
        <topology evidence="1">Multi-pass membrane protein</topology>
    </subcellularLocation>
</comment>